<dbReference type="InterPro" id="IPR026575">
    <property type="entry name" value="GpdQ/CpdA-like"/>
</dbReference>
<dbReference type="EMBL" id="VHSH01000005">
    <property type="protein sequence ID" value="TQV79263.1"/>
    <property type="molecule type" value="Genomic_DNA"/>
</dbReference>
<dbReference type="CDD" id="cd07402">
    <property type="entry name" value="MPP_GpdQ"/>
    <property type="match status" value="1"/>
</dbReference>
<dbReference type="PANTHER" id="PTHR42988">
    <property type="entry name" value="PHOSPHOHYDROLASE"/>
    <property type="match status" value="1"/>
</dbReference>
<evidence type="ECO:0000313" key="7">
    <source>
        <dbReference type="Proteomes" id="UP000315252"/>
    </source>
</evidence>
<dbReference type="InterPro" id="IPR029052">
    <property type="entry name" value="Metallo-depent_PP-like"/>
</dbReference>
<gene>
    <name evidence="6" type="ORF">FKG95_16560</name>
</gene>
<keyword evidence="3" id="KW-0408">Iron</keyword>
<name>A0A545TPW2_9PROT</name>
<dbReference type="PANTHER" id="PTHR42988:SF2">
    <property type="entry name" value="CYCLIC NUCLEOTIDE PHOSPHODIESTERASE CBUA0032-RELATED"/>
    <property type="match status" value="1"/>
</dbReference>
<dbReference type="RefSeq" id="WP_142897487.1">
    <property type="nucleotide sequence ID" value="NZ_ML660056.1"/>
</dbReference>
<dbReference type="OrthoDB" id="651281at2"/>
<accession>A0A545TPW2</accession>
<dbReference type="GO" id="GO:0046872">
    <property type="term" value="F:metal ion binding"/>
    <property type="evidence" value="ECO:0007669"/>
    <property type="project" value="UniProtKB-KW"/>
</dbReference>
<evidence type="ECO:0000259" key="5">
    <source>
        <dbReference type="Pfam" id="PF00149"/>
    </source>
</evidence>
<dbReference type="AlphaFoldDB" id="A0A545TPW2"/>
<evidence type="ECO:0000313" key="6">
    <source>
        <dbReference type="EMBL" id="TQV79263.1"/>
    </source>
</evidence>
<comment type="similarity">
    <text evidence="4">Belongs to the cyclic nucleotide phosphodiesterase class-III family.</text>
</comment>
<dbReference type="Gene3D" id="3.60.21.40">
    <property type="entry name" value="GpdQ, catalytic alpha/beta sandwich domain"/>
    <property type="match status" value="1"/>
</dbReference>
<protein>
    <submittedName>
        <fullName evidence="6">Phosphodiesterase</fullName>
    </submittedName>
</protein>
<evidence type="ECO:0000256" key="1">
    <source>
        <dbReference type="ARBA" id="ARBA00022723"/>
    </source>
</evidence>
<feature type="domain" description="Calcineurin-like phosphoesterase" evidence="5">
    <location>
        <begin position="3"/>
        <end position="200"/>
    </location>
</feature>
<keyword evidence="2" id="KW-0378">Hydrolase</keyword>
<dbReference type="Proteomes" id="UP000315252">
    <property type="component" value="Unassembled WGS sequence"/>
</dbReference>
<dbReference type="GO" id="GO:0004112">
    <property type="term" value="F:cyclic-nucleotide phosphodiesterase activity"/>
    <property type="evidence" value="ECO:0007669"/>
    <property type="project" value="InterPro"/>
</dbReference>
<keyword evidence="1" id="KW-0479">Metal-binding</keyword>
<dbReference type="InterPro" id="IPR050884">
    <property type="entry name" value="CNP_phosphodiesterase-III"/>
</dbReference>
<evidence type="ECO:0000256" key="3">
    <source>
        <dbReference type="ARBA" id="ARBA00023004"/>
    </source>
</evidence>
<proteinExistence type="inferred from homology"/>
<keyword evidence="7" id="KW-1185">Reference proteome</keyword>
<comment type="caution">
    <text evidence="6">The sequence shown here is derived from an EMBL/GenBank/DDBJ whole genome shotgun (WGS) entry which is preliminary data.</text>
</comment>
<dbReference type="SUPFAM" id="SSF56300">
    <property type="entry name" value="Metallo-dependent phosphatases"/>
    <property type="match status" value="1"/>
</dbReference>
<dbReference type="Pfam" id="PF00149">
    <property type="entry name" value="Metallophos"/>
    <property type="match status" value="1"/>
</dbReference>
<dbReference type="InterPro" id="IPR042283">
    <property type="entry name" value="GpdQ_catalytic"/>
</dbReference>
<sequence>MTKIIQFTDTHIIPEGSLAYGKVDTAAALAATIETINRMLPVIGPVDMTIVTGDLTDAGGEAEYRHFLRIMSALKTPYRVIPGNHDCADNIRRCFPDRSWISESGPMNWISDFEDFALIGLDSQVEGRPYGDLSAKTLRFLQAALSELGKKPALVGLHHPPVKAGVDAMDRQNLRESGPLREILNAHEDEVRVICGHLHRSVTAMLGGVMCQIAPGTSHAVTLNQIPDAANSLTIEPGGFMLHEWRDGFVSHMIPVGRYEGPYPFTGHQ</sequence>
<evidence type="ECO:0000256" key="4">
    <source>
        <dbReference type="ARBA" id="ARBA00025742"/>
    </source>
</evidence>
<dbReference type="Gene3D" id="3.30.750.180">
    <property type="entry name" value="GpdQ, beta-strand dimerisation domain"/>
    <property type="match status" value="1"/>
</dbReference>
<reference evidence="6 7" key="1">
    <citation type="submission" date="2019-06" db="EMBL/GenBank/DDBJ databases">
        <title>Whole genome sequence for Rhodospirillaceae sp. R148.</title>
        <authorList>
            <person name="Wang G."/>
        </authorList>
    </citation>
    <scope>NUCLEOTIDE SEQUENCE [LARGE SCALE GENOMIC DNA]</scope>
    <source>
        <strain evidence="6 7">R148</strain>
    </source>
</reference>
<organism evidence="6 7">
    <name type="scientific">Denitrobaculum tricleocarpae</name>
    <dbReference type="NCBI Taxonomy" id="2591009"/>
    <lineage>
        <taxon>Bacteria</taxon>
        <taxon>Pseudomonadati</taxon>
        <taxon>Pseudomonadota</taxon>
        <taxon>Alphaproteobacteria</taxon>
        <taxon>Rhodospirillales</taxon>
        <taxon>Rhodospirillaceae</taxon>
        <taxon>Denitrobaculum</taxon>
    </lineage>
</organism>
<dbReference type="InterPro" id="IPR004843">
    <property type="entry name" value="Calcineurin-like_PHP"/>
</dbReference>
<dbReference type="InterPro" id="IPR042281">
    <property type="entry name" value="GpdQ_beta-strand"/>
</dbReference>
<evidence type="ECO:0000256" key="2">
    <source>
        <dbReference type="ARBA" id="ARBA00022801"/>
    </source>
</evidence>